<dbReference type="SUPFAM" id="SSF158682">
    <property type="entry name" value="TerB-like"/>
    <property type="match status" value="1"/>
</dbReference>
<evidence type="ECO:0000313" key="4">
    <source>
        <dbReference type="Proteomes" id="UP000646365"/>
    </source>
</evidence>
<dbReference type="Proteomes" id="UP000646365">
    <property type="component" value="Unassembled WGS sequence"/>
</dbReference>
<sequence>MFDRILDLLMPGDAPRAAMEVPVAVAALLVEAARMDDRFDPAERTAIRRLLGQRFDLDAAAIDRLIDAAERAVEGSSALYRFTRVVAERFDPAARISMIEMLWEVAYADGVLDPEEDALIRRIAGLIFVEDHERGAARRRVLARLGQGPGHEPEAGQRPGQGSKRGPWG</sequence>
<dbReference type="EMBL" id="BMJQ01000012">
    <property type="protein sequence ID" value="GGF33607.1"/>
    <property type="molecule type" value="Genomic_DNA"/>
</dbReference>
<dbReference type="CDD" id="cd07313">
    <property type="entry name" value="terB_like_2"/>
    <property type="match status" value="1"/>
</dbReference>
<feature type="domain" description="Co-chaperone DjlA N-terminal" evidence="2">
    <location>
        <begin position="23"/>
        <end position="138"/>
    </location>
</feature>
<dbReference type="Gene3D" id="1.10.3680.10">
    <property type="entry name" value="TerB-like"/>
    <property type="match status" value="1"/>
</dbReference>
<keyword evidence="4" id="KW-1185">Reference proteome</keyword>
<protein>
    <recommendedName>
        <fullName evidence="2">Co-chaperone DjlA N-terminal domain-containing protein</fullName>
    </recommendedName>
</protein>
<reference evidence="3" key="1">
    <citation type="journal article" date="2014" name="Int. J. Syst. Evol. Microbiol.">
        <title>Complete genome sequence of Corynebacterium casei LMG S-19264T (=DSM 44701T), isolated from a smear-ripened cheese.</title>
        <authorList>
            <consortium name="US DOE Joint Genome Institute (JGI-PGF)"/>
            <person name="Walter F."/>
            <person name="Albersmeier A."/>
            <person name="Kalinowski J."/>
            <person name="Ruckert C."/>
        </authorList>
    </citation>
    <scope>NUCLEOTIDE SEQUENCE</scope>
    <source>
        <strain evidence="3">CGMCC 1.15725</strain>
    </source>
</reference>
<dbReference type="InterPro" id="IPR007791">
    <property type="entry name" value="DjlA_N"/>
</dbReference>
<reference evidence="3" key="2">
    <citation type="submission" date="2020-09" db="EMBL/GenBank/DDBJ databases">
        <authorList>
            <person name="Sun Q."/>
            <person name="Zhou Y."/>
        </authorList>
    </citation>
    <scope>NUCLEOTIDE SEQUENCE</scope>
    <source>
        <strain evidence="3">CGMCC 1.15725</strain>
    </source>
</reference>
<feature type="region of interest" description="Disordered" evidence="1">
    <location>
        <begin position="144"/>
        <end position="169"/>
    </location>
</feature>
<proteinExistence type="predicted"/>
<evidence type="ECO:0000256" key="1">
    <source>
        <dbReference type="SAM" id="MobiDB-lite"/>
    </source>
</evidence>
<evidence type="ECO:0000259" key="2">
    <source>
        <dbReference type="Pfam" id="PF05099"/>
    </source>
</evidence>
<dbReference type="RefSeq" id="WP_189049957.1">
    <property type="nucleotide sequence ID" value="NZ_BMJQ01000012.1"/>
</dbReference>
<dbReference type="AlphaFoldDB" id="A0A8J2YWS7"/>
<gene>
    <name evidence="3" type="ORF">GCM10011611_44830</name>
</gene>
<dbReference type="InterPro" id="IPR029024">
    <property type="entry name" value="TerB-like"/>
</dbReference>
<dbReference type="Pfam" id="PF05099">
    <property type="entry name" value="TerB"/>
    <property type="match status" value="1"/>
</dbReference>
<organism evidence="3 4">
    <name type="scientific">Aliidongia dinghuensis</name>
    <dbReference type="NCBI Taxonomy" id="1867774"/>
    <lineage>
        <taxon>Bacteria</taxon>
        <taxon>Pseudomonadati</taxon>
        <taxon>Pseudomonadota</taxon>
        <taxon>Alphaproteobacteria</taxon>
        <taxon>Rhodospirillales</taxon>
        <taxon>Dongiaceae</taxon>
        <taxon>Aliidongia</taxon>
    </lineage>
</organism>
<evidence type="ECO:0000313" key="3">
    <source>
        <dbReference type="EMBL" id="GGF33607.1"/>
    </source>
</evidence>
<comment type="caution">
    <text evidence="3">The sequence shown here is derived from an EMBL/GenBank/DDBJ whole genome shotgun (WGS) entry which is preliminary data.</text>
</comment>
<name>A0A8J2YWS7_9PROT</name>
<accession>A0A8J2YWS7</accession>